<feature type="compositionally biased region" description="Basic residues" evidence="1">
    <location>
        <begin position="22"/>
        <end position="42"/>
    </location>
</feature>
<name>G2XII1_VERDV</name>
<protein>
    <submittedName>
        <fullName evidence="2">Uncharacterized protein</fullName>
    </submittedName>
</protein>
<accession>G2XII1</accession>
<evidence type="ECO:0000313" key="2">
    <source>
        <dbReference type="EMBL" id="EGY20334.1"/>
    </source>
</evidence>
<dbReference type="AlphaFoldDB" id="G2XII1"/>
<dbReference type="KEGG" id="vda:VDAG_09963"/>
<evidence type="ECO:0000313" key="3">
    <source>
        <dbReference type="Proteomes" id="UP000001611"/>
    </source>
</evidence>
<dbReference type="EMBL" id="DS572724">
    <property type="protein sequence ID" value="EGY20334.1"/>
    <property type="molecule type" value="Genomic_DNA"/>
</dbReference>
<dbReference type="GeneID" id="20711426"/>
<dbReference type="RefSeq" id="XP_009654015.1">
    <property type="nucleotide sequence ID" value="XM_009655720.1"/>
</dbReference>
<reference evidence="2 3" key="1">
    <citation type="submission" date="2008-03" db="EMBL/GenBank/DDBJ databases">
        <title>The Genome Sequence of Verticillium dahliae VdLs.17.</title>
        <authorList>
            <consortium name="The Broad Institute Genome Sequencing Platform"/>
            <person name="Ma L.-J.J."/>
            <person name="Klosterman S.J."/>
            <person name="Subbarao K."/>
            <person name="Dobinson K."/>
            <person name="Veronese P."/>
            <person name="Kang S."/>
            <person name="Gold S.E."/>
            <person name="Young S."/>
            <person name="Jaffe D."/>
            <person name="Gnerre S."/>
            <person name="Berlin A."/>
            <person name="Heiman D."/>
            <person name="Hepburn T."/>
            <person name="Sykes S."/>
            <person name="Alvarado L."/>
            <person name="Kodira C.D."/>
            <person name="Lander E."/>
            <person name="Galagan J."/>
            <person name="Nusbaum C."/>
            <person name="Birren B."/>
        </authorList>
    </citation>
    <scope>NUCLEOTIDE SEQUENCE [LARGE SCALE GENOMIC DNA]</scope>
    <source>
        <strain evidence="3">VdLs.17 / ATCC MYA-4575 / FGSC 10137</strain>
    </source>
</reference>
<sequence length="79" mass="8734">MPTPLDNAMKSKVRNQCASSVRRPRHSSGRLEHLRRRHVPRGRRPDGQPRGVDAGGDAPVARSAQPVPRRRGDARGAPR</sequence>
<proteinExistence type="predicted"/>
<dbReference type="HOGENOM" id="CLU_2607852_0_0_1"/>
<feature type="compositionally biased region" description="Basic and acidic residues" evidence="1">
    <location>
        <begin position="70"/>
        <end position="79"/>
    </location>
</feature>
<organism evidence="2 3">
    <name type="scientific">Verticillium dahliae (strain VdLs.17 / ATCC MYA-4575 / FGSC 10137)</name>
    <name type="common">Verticillium wilt</name>
    <dbReference type="NCBI Taxonomy" id="498257"/>
    <lineage>
        <taxon>Eukaryota</taxon>
        <taxon>Fungi</taxon>
        <taxon>Dikarya</taxon>
        <taxon>Ascomycota</taxon>
        <taxon>Pezizomycotina</taxon>
        <taxon>Sordariomycetes</taxon>
        <taxon>Hypocreomycetidae</taxon>
        <taxon>Glomerellales</taxon>
        <taxon>Plectosphaerellaceae</taxon>
        <taxon>Verticillium</taxon>
    </lineage>
</organism>
<dbReference type="Proteomes" id="UP000001611">
    <property type="component" value="Chromosome 4"/>
</dbReference>
<gene>
    <name evidence="2" type="ORF">VDAG_09963</name>
</gene>
<evidence type="ECO:0000256" key="1">
    <source>
        <dbReference type="SAM" id="MobiDB-lite"/>
    </source>
</evidence>
<keyword evidence="3" id="KW-1185">Reference proteome</keyword>
<feature type="region of interest" description="Disordered" evidence="1">
    <location>
        <begin position="1"/>
        <end position="79"/>
    </location>
</feature>
<dbReference type="InParanoid" id="G2XII1"/>